<comment type="caution">
    <text evidence="4">The sequence shown here is derived from an EMBL/GenBank/DDBJ whole genome shotgun (WGS) entry which is preliminary data.</text>
</comment>
<evidence type="ECO:0008006" key="6">
    <source>
        <dbReference type="Google" id="ProtNLM"/>
    </source>
</evidence>
<feature type="compositionally biased region" description="Low complexity" evidence="3">
    <location>
        <begin position="112"/>
        <end position="123"/>
    </location>
</feature>
<dbReference type="InterPro" id="IPR018337">
    <property type="entry name" value="Cell_wall/Cho-bd_repeat"/>
</dbReference>
<dbReference type="Pfam" id="PF19127">
    <property type="entry name" value="Choline_bind_3"/>
    <property type="match status" value="1"/>
</dbReference>
<evidence type="ECO:0000313" key="5">
    <source>
        <dbReference type="Proteomes" id="UP000823910"/>
    </source>
</evidence>
<sequence>ITLSRLDGDDDDGDYDLEINDLNWDEDDGTAYWEEPEDAERYEVRLYCDGDAVTSVKTTTDDSYDFSSEFTGSGDYYFRVRAVYNSSNKGSWEESDVLSVSSSEARDIRENGGSSSSYYSSGSSSGGPGVTQNASTGAWLLDSVGWWYCNPDKTYPVNQWQYIDNYWYYFNESGYMVTGWVYWNNKWYYCSDSGAMLANTTTPDGYYVGADGAWIQ</sequence>
<dbReference type="InterPro" id="IPR013783">
    <property type="entry name" value="Ig-like_fold"/>
</dbReference>
<organism evidence="4 5">
    <name type="scientific">Candidatus Enterocloster excrementipullorum</name>
    <dbReference type="NCBI Taxonomy" id="2838559"/>
    <lineage>
        <taxon>Bacteria</taxon>
        <taxon>Bacillati</taxon>
        <taxon>Bacillota</taxon>
        <taxon>Clostridia</taxon>
        <taxon>Lachnospirales</taxon>
        <taxon>Lachnospiraceae</taxon>
        <taxon>Enterocloster</taxon>
    </lineage>
</organism>
<dbReference type="SUPFAM" id="SSF69360">
    <property type="entry name" value="Cell wall binding repeat"/>
    <property type="match status" value="1"/>
</dbReference>
<feature type="non-terminal residue" evidence="4">
    <location>
        <position position="1"/>
    </location>
</feature>
<evidence type="ECO:0000256" key="3">
    <source>
        <dbReference type="SAM" id="MobiDB-lite"/>
    </source>
</evidence>
<reference evidence="4" key="2">
    <citation type="submission" date="2021-04" db="EMBL/GenBank/DDBJ databases">
        <authorList>
            <person name="Gilroy R."/>
        </authorList>
    </citation>
    <scope>NUCLEOTIDE SEQUENCE</scope>
    <source>
        <strain evidence="4">CHK180-15479</strain>
    </source>
</reference>
<dbReference type="EMBL" id="DWWT01000077">
    <property type="protein sequence ID" value="HJC07264.1"/>
    <property type="molecule type" value="Genomic_DNA"/>
</dbReference>
<evidence type="ECO:0000313" key="4">
    <source>
        <dbReference type="EMBL" id="HJC07264.1"/>
    </source>
</evidence>
<feature type="repeat" description="Cell wall-binding" evidence="2">
    <location>
        <begin position="177"/>
        <end position="196"/>
    </location>
</feature>
<accession>A0A9D2N353</accession>
<proteinExistence type="predicted"/>
<name>A0A9D2N353_9FIRM</name>
<dbReference type="Gene3D" id="2.60.40.10">
    <property type="entry name" value="Immunoglobulins"/>
    <property type="match status" value="1"/>
</dbReference>
<keyword evidence="1" id="KW-0677">Repeat</keyword>
<dbReference type="Gene3D" id="2.10.270.10">
    <property type="entry name" value="Cholin Binding"/>
    <property type="match status" value="1"/>
</dbReference>
<dbReference type="AlphaFoldDB" id="A0A9D2N353"/>
<reference evidence="4" key="1">
    <citation type="journal article" date="2021" name="PeerJ">
        <title>Extensive microbial diversity within the chicken gut microbiome revealed by metagenomics and culture.</title>
        <authorList>
            <person name="Gilroy R."/>
            <person name="Ravi A."/>
            <person name="Getino M."/>
            <person name="Pursley I."/>
            <person name="Horton D.L."/>
            <person name="Alikhan N.F."/>
            <person name="Baker D."/>
            <person name="Gharbi K."/>
            <person name="Hall N."/>
            <person name="Watson M."/>
            <person name="Adriaenssens E.M."/>
            <person name="Foster-Nyarko E."/>
            <person name="Jarju S."/>
            <person name="Secka A."/>
            <person name="Antonio M."/>
            <person name="Oren A."/>
            <person name="Chaudhuri R.R."/>
            <person name="La Ragione R."/>
            <person name="Hildebrand F."/>
            <person name="Pallen M.J."/>
        </authorList>
    </citation>
    <scope>NUCLEOTIDE SEQUENCE</scope>
    <source>
        <strain evidence="4">CHK180-15479</strain>
    </source>
</reference>
<dbReference type="Proteomes" id="UP000823910">
    <property type="component" value="Unassembled WGS sequence"/>
</dbReference>
<dbReference type="PROSITE" id="PS51170">
    <property type="entry name" value="CW"/>
    <property type="match status" value="2"/>
</dbReference>
<gene>
    <name evidence="4" type="ORF">H9704_14160</name>
</gene>
<feature type="region of interest" description="Disordered" evidence="3">
    <location>
        <begin position="103"/>
        <end position="129"/>
    </location>
</feature>
<evidence type="ECO:0000256" key="1">
    <source>
        <dbReference type="ARBA" id="ARBA00022737"/>
    </source>
</evidence>
<protein>
    <recommendedName>
        <fullName evidence="6">Cell wall-binding repeat protein</fullName>
    </recommendedName>
</protein>
<feature type="repeat" description="Cell wall-binding" evidence="2">
    <location>
        <begin position="157"/>
        <end position="176"/>
    </location>
</feature>
<evidence type="ECO:0000256" key="2">
    <source>
        <dbReference type="PROSITE-ProRule" id="PRU00591"/>
    </source>
</evidence>